<dbReference type="Proteomes" id="UP001218034">
    <property type="component" value="Chromosome"/>
</dbReference>
<dbReference type="EMBL" id="CP104395">
    <property type="protein sequence ID" value="WEL19036.1"/>
    <property type="molecule type" value="Genomic_DNA"/>
</dbReference>
<dbReference type="PIRSF" id="PIRSF016275">
    <property type="entry name" value="PolC_DP2"/>
    <property type="match status" value="1"/>
</dbReference>
<dbReference type="InterPro" id="IPR016033">
    <property type="entry name" value="PolC_DP2_N"/>
</dbReference>
<evidence type="ECO:0000256" key="4">
    <source>
        <dbReference type="ARBA" id="ARBA00022695"/>
    </source>
</evidence>
<sequence>MKVEEYFNNIQKETDKAFEIAEKARDQNKDPESKVDIPVATNLPEKASSLVIAAMFPELEDQGVAPRIKELEDEYGKNDERVSFEIGKEIAEGKFYDFDTKEKACNAGIRVGVSYMTGGITTAPLEGIGDIKVRENNDGTKYLAVYYSGPIRSAGGTASAMSVLLADYVRKNVGLEEFKPSDKVVKRYAAEVDDYYNRVTAKQYEPEREETEFIASHVPVEVTGSPTESLEVTNYKDLERVETNQIRGGMCLVYLDGLPLKAPKIKKRIEKWGAEFGLEHWEWVKEYLELQEELHSSGDDEGDGEETKKYTPSDKYLGSLTAGRPIFSHPGRKGGFRLRYGHSRTNGLAATSFHPATMEITERFLAIGTQMKTEYPGKATIGTPCDTIHPPIVRLDSGEVRKVETREDAKELEDDIDQILFLGDILVPYGEFVENGKNLLPSPYVAEWWEKELERTLEEKEMKLGRDFSNRTPTPEEAFRISEAAGVPLYPKWTHHWRETTPEKFKALYKAVRARKIDDNTKAKECLEDILAQHRVEDGEVKVEENELKAINKLLEPDEDNSEKVESLESSSEIPEVIEEISGIEVRPQAPHYIGGRMGRPEKAERRTIKGKPQLLFPCGKKEGGRMRNLTASYSNKVHSKKGIVRQSIIHNRCPECGEYSFFSYCRDCGVGTEKIWFCTDCKHEHDEEPERCEKCGEERFSRYKRANINVREMMDDAMEDLGMRNPPKLLKSVRGMSAKHKHVEPIEKGLLREKHDLYVNKDGTVRYDASDLPMSHFKPREINVSVEKLKEMGYTHDVDGNELEDDDQVLAMKPQDIVIPDGENTLAASDYFVRVANFIDDLLEEFYGLDPYYNVEEKEDLVGSLIIGLAPHTSGGTVGRIIGFTKAKGIYAHPYWHAAKRRNADGDEDAILLLMDGLLNFSRQFLPDMTGARTMDAPLILSTVLNPDEIDDEAWAIETVDEYPLEFYEETKDYKPPWELDTDIEIGEDIVYGKEPFNHGYTHETTDVEDGPNQSEYVTLGEMSEKTGSQLNLGRKLKAVDENATAELLLKKHFIPDIKGNLRSFSSQKMRCVDCNEKFRRVPLRSQTIAPTGKTTAECPECGGKVLLTISEGTIKKYMQPSEEIIDEYEISPYVRQQILILKKTLQSLFGKEQRQSGLKQFT</sequence>
<evidence type="ECO:0000256" key="9">
    <source>
        <dbReference type="ARBA" id="ARBA00022932"/>
    </source>
</evidence>
<comment type="catalytic activity">
    <reaction evidence="14">
        <text>Exonucleolytic cleavage in the 3'- to 5'-direction to yield nucleoside 5'-phosphates.</text>
        <dbReference type="EC" id="3.1.11.1"/>
    </reaction>
</comment>
<accession>A0ABY8CCS4</accession>
<keyword evidence="7 14" id="KW-0378">Hydrolase</keyword>
<dbReference type="InterPro" id="IPR004475">
    <property type="entry name" value="PolC_DP2"/>
</dbReference>
<keyword evidence="9 14" id="KW-0239">DNA-directed DNA polymerase</keyword>
<evidence type="ECO:0000313" key="19">
    <source>
        <dbReference type="EMBL" id="WEL19036.1"/>
    </source>
</evidence>
<dbReference type="GeneID" id="90589438"/>
<evidence type="ECO:0000256" key="7">
    <source>
        <dbReference type="ARBA" id="ARBA00022801"/>
    </source>
</evidence>
<keyword evidence="20" id="KW-1185">Reference proteome</keyword>
<evidence type="ECO:0000256" key="12">
    <source>
        <dbReference type="ARBA" id="ARBA00025068"/>
    </source>
</evidence>
<dbReference type="HAMAP" id="MF_00324">
    <property type="entry name" value="DNApol_II_L_arch"/>
    <property type="match status" value="1"/>
</dbReference>
<keyword evidence="11 14" id="KW-0511">Multifunctional enzyme</keyword>
<evidence type="ECO:0000256" key="2">
    <source>
        <dbReference type="ARBA" id="ARBA00011315"/>
    </source>
</evidence>
<dbReference type="PANTHER" id="PTHR42210:SF1">
    <property type="entry name" value="DNA POLYMERASE II LARGE SUBUNIT"/>
    <property type="match status" value="1"/>
</dbReference>
<keyword evidence="10 14" id="KW-0238">DNA-binding</keyword>
<evidence type="ECO:0000259" key="17">
    <source>
        <dbReference type="Pfam" id="PF24844"/>
    </source>
</evidence>
<protein>
    <recommendedName>
        <fullName evidence="14">DNA polymerase II large subunit</fullName>
        <shortName evidence="14">Pol II</shortName>
        <ecNumber evidence="14">2.7.7.7</ecNumber>
    </recommendedName>
    <alternativeName>
        <fullName evidence="14">Exodeoxyribonuclease large subunit</fullName>
        <ecNumber evidence="14">3.1.11.1</ecNumber>
    </alternativeName>
</protein>
<evidence type="ECO:0000256" key="13">
    <source>
        <dbReference type="ARBA" id="ARBA00049244"/>
    </source>
</evidence>
<evidence type="ECO:0000256" key="11">
    <source>
        <dbReference type="ARBA" id="ARBA00023268"/>
    </source>
</evidence>
<dbReference type="EC" id="3.1.11.1" evidence="14"/>
<evidence type="ECO:0000259" key="18">
    <source>
        <dbReference type="Pfam" id="PF24846"/>
    </source>
</evidence>
<evidence type="ECO:0000256" key="5">
    <source>
        <dbReference type="ARBA" id="ARBA00022705"/>
    </source>
</evidence>
<dbReference type="Pfam" id="PF03833">
    <property type="entry name" value="PolC_DP2_N"/>
    <property type="match status" value="1"/>
</dbReference>
<evidence type="ECO:0000256" key="15">
    <source>
        <dbReference type="SAM" id="MobiDB-lite"/>
    </source>
</evidence>
<evidence type="ECO:0000256" key="14">
    <source>
        <dbReference type="HAMAP-Rule" id="MF_00324"/>
    </source>
</evidence>
<reference evidence="19 20" key="1">
    <citation type="submission" date="2022-09" db="EMBL/GenBank/DDBJ databases">
        <title>Xylan utilization by haloarchaea-nanohaloarchaea associations.</title>
        <authorList>
            <person name="Yakimov M."/>
        </authorList>
    </citation>
    <scope>NUCLEOTIDE SEQUENCE [LARGE SCALE GENOMIC DNA]</scope>
    <source>
        <strain evidence="19 20">SVXNc</strain>
    </source>
</reference>
<keyword evidence="8 14" id="KW-0269">Exonuclease</keyword>
<dbReference type="NCBIfam" id="NF003103">
    <property type="entry name" value="PRK04023.1"/>
    <property type="match status" value="1"/>
</dbReference>
<evidence type="ECO:0000256" key="6">
    <source>
        <dbReference type="ARBA" id="ARBA00022722"/>
    </source>
</evidence>
<evidence type="ECO:0000256" key="10">
    <source>
        <dbReference type="ARBA" id="ARBA00023125"/>
    </source>
</evidence>
<evidence type="ECO:0000313" key="20">
    <source>
        <dbReference type="Proteomes" id="UP001218034"/>
    </source>
</evidence>
<dbReference type="Pfam" id="PF24846">
    <property type="entry name" value="PolC_DP2_cat"/>
    <property type="match status" value="1"/>
</dbReference>
<comment type="function">
    <text evidence="12 14">Possesses two activities: a DNA synthesis (polymerase) and an exonucleolytic activity that degrades single-stranded DNA in the 3'- to 5'-direction. Has a template-primer preference which is characteristic of a replicative DNA polymerase.</text>
</comment>
<feature type="domain" description="DNA polymerase II large subunit DP2 central" evidence="17">
    <location>
        <begin position="305"/>
        <end position="686"/>
    </location>
</feature>
<feature type="domain" description="DNA polymerase II large subunit DP2 N-terminal" evidence="16">
    <location>
        <begin position="5"/>
        <end position="288"/>
    </location>
</feature>
<organism evidence="19 20">
    <name type="scientific">Candidatus Nanohalococcus occultus</name>
    <dbReference type="NCBI Taxonomy" id="2978047"/>
    <lineage>
        <taxon>Archaea</taxon>
        <taxon>Candidatus Nanohalarchaeota</taxon>
        <taxon>Candidatus Nanohalarchaeota incertae sedis</taxon>
        <taxon>Candidatus Nanohalococcus</taxon>
    </lineage>
</organism>
<dbReference type="Pfam" id="PF24844">
    <property type="entry name" value="PolC_DP2_central"/>
    <property type="match status" value="1"/>
</dbReference>
<evidence type="ECO:0000256" key="8">
    <source>
        <dbReference type="ARBA" id="ARBA00022839"/>
    </source>
</evidence>
<dbReference type="PANTHER" id="PTHR42210">
    <property type="entry name" value="DNA POLYMERASE II LARGE SUBUNIT"/>
    <property type="match status" value="1"/>
</dbReference>
<evidence type="ECO:0000259" key="16">
    <source>
        <dbReference type="Pfam" id="PF03833"/>
    </source>
</evidence>
<keyword evidence="6 14" id="KW-0540">Nuclease</keyword>
<evidence type="ECO:0000256" key="1">
    <source>
        <dbReference type="ARBA" id="ARBA00011053"/>
    </source>
</evidence>
<feature type="domain" description="DNA polymerase II large subunit DP2 catalytic" evidence="18">
    <location>
        <begin position="728"/>
        <end position="1027"/>
    </location>
</feature>
<evidence type="ECO:0000256" key="3">
    <source>
        <dbReference type="ARBA" id="ARBA00022679"/>
    </source>
</evidence>
<feature type="region of interest" description="Disordered" evidence="15">
    <location>
        <begin position="294"/>
        <end position="315"/>
    </location>
</feature>
<dbReference type="EC" id="2.7.7.7" evidence="14"/>
<comment type="similarity">
    <text evidence="1 14">Belongs to the archaeal DNA polymerase II family.</text>
</comment>
<dbReference type="GO" id="GO:0003887">
    <property type="term" value="F:DNA-directed DNA polymerase activity"/>
    <property type="evidence" value="ECO:0007669"/>
    <property type="project" value="UniProtKB-EC"/>
</dbReference>
<name>A0ABY8CCS4_9ARCH</name>
<dbReference type="InterPro" id="IPR056171">
    <property type="entry name" value="PolC_DP2_central_dom"/>
</dbReference>
<gene>
    <name evidence="14" type="primary">polC</name>
    <name evidence="19" type="ORF">SVXNc_0003</name>
</gene>
<dbReference type="NCBIfam" id="TIGR00354">
    <property type="entry name" value="polC"/>
    <property type="match status" value="1"/>
</dbReference>
<proteinExistence type="inferred from homology"/>
<comment type="catalytic activity">
    <reaction evidence="13 14">
        <text>DNA(n) + a 2'-deoxyribonucleoside 5'-triphosphate = DNA(n+1) + diphosphate</text>
        <dbReference type="Rhea" id="RHEA:22508"/>
        <dbReference type="Rhea" id="RHEA-COMP:17339"/>
        <dbReference type="Rhea" id="RHEA-COMP:17340"/>
        <dbReference type="ChEBI" id="CHEBI:33019"/>
        <dbReference type="ChEBI" id="CHEBI:61560"/>
        <dbReference type="ChEBI" id="CHEBI:173112"/>
        <dbReference type="EC" id="2.7.7.7"/>
    </reaction>
</comment>
<dbReference type="InterPro" id="IPR056172">
    <property type="entry name" value="PolC_DP2_cat_dom"/>
</dbReference>
<keyword evidence="3 14" id="KW-0808">Transferase</keyword>
<keyword evidence="5 14" id="KW-0235">DNA replication</keyword>
<keyword evidence="4 14" id="KW-0548">Nucleotidyltransferase</keyword>
<dbReference type="RefSeq" id="WP_347721909.1">
    <property type="nucleotide sequence ID" value="NZ_CP104395.1"/>
</dbReference>
<comment type="subunit">
    <text evidence="2 14">Heterodimer of a large subunit and a small subunit.</text>
</comment>